<comment type="caution">
    <text evidence="10">The sequence shown here is derived from an EMBL/GenBank/DDBJ whole genome shotgun (WGS) entry which is preliminary data.</text>
</comment>
<dbReference type="Pfam" id="PF23286">
    <property type="entry name" value="LRR_13"/>
    <property type="match status" value="1"/>
</dbReference>
<dbReference type="Gene3D" id="3.40.50.300">
    <property type="entry name" value="P-loop containing nucleotide triphosphate hydrolases"/>
    <property type="match status" value="1"/>
</dbReference>
<dbReference type="InterPro" id="IPR058192">
    <property type="entry name" value="WHD_ROQ1-like"/>
</dbReference>
<dbReference type="FunFam" id="3.40.50.10140:FF:000007">
    <property type="entry name" value="Disease resistance protein (TIR-NBS-LRR class)"/>
    <property type="match status" value="1"/>
</dbReference>
<evidence type="ECO:0000256" key="2">
    <source>
        <dbReference type="ARBA" id="ARBA00022614"/>
    </source>
</evidence>
<dbReference type="InterPro" id="IPR042197">
    <property type="entry name" value="Apaf_helical"/>
</dbReference>
<dbReference type="GO" id="GO:0006952">
    <property type="term" value="P:defense response"/>
    <property type="evidence" value="ECO:0007669"/>
    <property type="project" value="InterPro"/>
</dbReference>
<evidence type="ECO:0000256" key="8">
    <source>
        <dbReference type="SAM" id="MobiDB-lite"/>
    </source>
</evidence>
<dbReference type="SMART" id="SM00255">
    <property type="entry name" value="TIR"/>
    <property type="match status" value="1"/>
</dbReference>
<keyword evidence="2" id="KW-0433">Leucine-rich repeat</keyword>
<evidence type="ECO:0000256" key="1">
    <source>
        <dbReference type="ARBA" id="ARBA00011982"/>
    </source>
</evidence>
<dbReference type="Gene3D" id="1.10.8.430">
    <property type="entry name" value="Helical domain of apoptotic protease-activating factors"/>
    <property type="match status" value="1"/>
</dbReference>
<dbReference type="SUPFAM" id="SSF52200">
    <property type="entry name" value="Toll/Interleukin receptor TIR domain"/>
    <property type="match status" value="1"/>
</dbReference>
<protein>
    <recommendedName>
        <fullName evidence="1">ADP-ribosyl cyclase/cyclic ADP-ribose hydrolase</fullName>
        <ecNumber evidence="1">3.2.2.6</ecNumber>
    </recommendedName>
</protein>
<dbReference type="EMBL" id="VIEB01000487">
    <property type="protein sequence ID" value="TQD89197.1"/>
    <property type="molecule type" value="Genomic_DNA"/>
</dbReference>
<dbReference type="SUPFAM" id="SSF52058">
    <property type="entry name" value="L domain-like"/>
    <property type="match status" value="2"/>
</dbReference>
<evidence type="ECO:0000313" key="11">
    <source>
        <dbReference type="Proteomes" id="UP000315295"/>
    </source>
</evidence>
<evidence type="ECO:0000256" key="7">
    <source>
        <dbReference type="ARBA" id="ARBA00047304"/>
    </source>
</evidence>
<dbReference type="Gene3D" id="3.40.50.10140">
    <property type="entry name" value="Toll/interleukin-1 receptor homology (TIR) domain"/>
    <property type="match status" value="1"/>
</dbReference>
<evidence type="ECO:0000256" key="5">
    <source>
        <dbReference type="ARBA" id="ARBA00022821"/>
    </source>
</evidence>
<evidence type="ECO:0000259" key="9">
    <source>
        <dbReference type="PROSITE" id="PS50104"/>
    </source>
</evidence>
<dbReference type="Pfam" id="PF00931">
    <property type="entry name" value="NB-ARC"/>
    <property type="match status" value="1"/>
</dbReference>
<dbReference type="PANTHER" id="PTHR11017:SF574">
    <property type="entry name" value="ADP-RIBOSYL CYCLASE_CYCLIC ADP-RIBOSE HYDROLASE"/>
    <property type="match status" value="1"/>
</dbReference>
<dbReference type="PRINTS" id="PR00364">
    <property type="entry name" value="DISEASERSIST"/>
</dbReference>
<dbReference type="GO" id="GO:0061809">
    <property type="term" value="F:NAD+ nucleosidase activity, cyclic ADP-ribose generating"/>
    <property type="evidence" value="ECO:0007669"/>
    <property type="project" value="UniProtKB-EC"/>
</dbReference>
<keyword evidence="5" id="KW-0611">Plant defense</keyword>
<dbReference type="PANTHER" id="PTHR11017">
    <property type="entry name" value="LEUCINE-RICH REPEAT-CONTAINING PROTEIN"/>
    <property type="match status" value="1"/>
</dbReference>
<dbReference type="GO" id="GO:0007165">
    <property type="term" value="P:signal transduction"/>
    <property type="evidence" value="ECO:0007669"/>
    <property type="project" value="InterPro"/>
</dbReference>
<dbReference type="EC" id="3.2.2.6" evidence="1"/>
<sequence>MECIMTLLSMCRRSLTFTSSSSSVTAAAAYADGDVDISPHREKYDVFISFRGEDTRLGITSHLHDALLRKKIETYIDYWLVRGEEIGPSLRKAIEKSKLSVIIFSQNYASSTWCLDELVHILRCKEAYGQLVIPVFYDISPSDVQKQQGSYAVAFAQLEKRFKNSIDKVHKWRAALTTIANLSGFDNSNKTGTEADLVKKVVDDIWNKLIRESSCDLKGLVGIERRIEQIESLLCIHSPDACIIVGIWGMGGIGKTTLSETIFHKLSSKFEASCFLRNVRENSEQTDGLYRLQNKLLKEILKEEGLSMGSTFVRESLSRTKVLIVLDDVSDSMQMEHLVGNRLQFGTGSRIIITSRDRSTLRQTVEEDKIYEVEGLKPDDALKLFRLRAFKNNSTCRTYYEELAEKAVDYAGGIPLALVLLGSSFLNCKSKEDWEDELNKLKQFPNENIQRVLRLSYDGLGRNEKEIFLDIACFHKGKLVDHVKKMLAIRGFFAGAGIRILIDMSLISIHSTKKTVEMHDLLQEIGSTIVHEQCIEDPAKRNRLSNDDDVYRLLKSNTGSPIVQAILINWFKIEEQTLKCPDFKVMSNLMMLIVVNSEEFGTYYKLTASLNLPNSLRYLYWCGYPFKSLPSNFSPENLVELHMPESQVKELWNEPQRLVNLEVINLQYSKYLTEVPNLSGSLKIVDINLCGCESLVEIPWCFQHLHKLTHLDLARCTSLKYLPEMPENIEVLDLYRSGIQELPESVWSHEKISYLDITDCRDLKKLPTNRCKLKISGCFDLQGCTSLGQVSELPRDISELSLVGCKRLVSLPTNICKLRYLKELDLSSCSKLENFPEILEPMEYLEYLSLSRTTVLELHSSIEFLPALKNIQLRDCKRLSSIPRSICKLKSLERLDLTGCSALNEFPPVLEPMEHLNFLSLKGTALEKLPSSIGSLIRLETLDLDMCKNLNVVPRSIYSLTNLKTLSFRDCRGLQELPSGSVGLLSLEVLDLRRTCISEIPDSLVGSISLQDLILSETRIRSIPASIRQASRLHRLSLIGCKRLQSLPELPVLCDLEAQGCTSLNTVSSSWTALIQGWDKYDSFGKLDFSDCRKLDHNTRSSIMDEAHIRIMRVATEPLKNPYGNPCVSIVCPGKEIPNWFSFSYQSEGSSVHIKLPPDWFRTDLSGFALSVIVSCVSNCQGDLRVRASFTVKLLGESHELFTSLFYIPIRRLNGYCYDRHHVYVWNKAFISEEVAKKCSPDVYKLANEASVEFYLPKFYEQHIPGAKVEKCGICPFYAEDAEKFKVDHVFVSGEPKIPEETRQDENLEACGSSYENKANESDDESLASESSYDQLEANESYDGQKPSLFL</sequence>
<dbReference type="Gene3D" id="3.80.10.10">
    <property type="entry name" value="Ribonuclease Inhibitor"/>
    <property type="match status" value="2"/>
</dbReference>
<keyword evidence="11" id="KW-1185">Reference proteome</keyword>
<evidence type="ECO:0000256" key="6">
    <source>
        <dbReference type="ARBA" id="ARBA00023027"/>
    </source>
</evidence>
<dbReference type="Proteomes" id="UP000315295">
    <property type="component" value="Unassembled WGS sequence"/>
</dbReference>
<proteinExistence type="predicted"/>
<dbReference type="InterPro" id="IPR032675">
    <property type="entry name" value="LRR_dom_sf"/>
</dbReference>
<organism evidence="10 11">
    <name type="scientific">Malus baccata</name>
    <name type="common">Siberian crab apple</name>
    <name type="synonym">Pyrus baccata</name>
    <dbReference type="NCBI Taxonomy" id="106549"/>
    <lineage>
        <taxon>Eukaryota</taxon>
        <taxon>Viridiplantae</taxon>
        <taxon>Streptophyta</taxon>
        <taxon>Embryophyta</taxon>
        <taxon>Tracheophyta</taxon>
        <taxon>Spermatophyta</taxon>
        <taxon>Magnoliopsida</taxon>
        <taxon>eudicotyledons</taxon>
        <taxon>Gunneridae</taxon>
        <taxon>Pentapetalae</taxon>
        <taxon>rosids</taxon>
        <taxon>fabids</taxon>
        <taxon>Rosales</taxon>
        <taxon>Rosaceae</taxon>
        <taxon>Amygdaloideae</taxon>
        <taxon>Maleae</taxon>
        <taxon>Malus</taxon>
    </lineage>
</organism>
<dbReference type="GO" id="GO:0043531">
    <property type="term" value="F:ADP binding"/>
    <property type="evidence" value="ECO:0007669"/>
    <property type="project" value="InterPro"/>
</dbReference>
<dbReference type="InterPro" id="IPR045344">
    <property type="entry name" value="C-JID"/>
</dbReference>
<accession>A0A540LRV4</accession>
<feature type="region of interest" description="Disordered" evidence="8">
    <location>
        <begin position="1296"/>
        <end position="1351"/>
    </location>
</feature>
<comment type="catalytic activity">
    <reaction evidence="7">
        <text>NAD(+) + H2O = ADP-D-ribose + nicotinamide + H(+)</text>
        <dbReference type="Rhea" id="RHEA:16301"/>
        <dbReference type="ChEBI" id="CHEBI:15377"/>
        <dbReference type="ChEBI" id="CHEBI:15378"/>
        <dbReference type="ChEBI" id="CHEBI:17154"/>
        <dbReference type="ChEBI" id="CHEBI:57540"/>
        <dbReference type="ChEBI" id="CHEBI:57967"/>
        <dbReference type="EC" id="3.2.2.6"/>
    </reaction>
    <physiologicalReaction direction="left-to-right" evidence="7">
        <dbReference type="Rhea" id="RHEA:16302"/>
    </physiologicalReaction>
</comment>
<reference evidence="10 11" key="1">
    <citation type="journal article" date="2019" name="G3 (Bethesda)">
        <title>Sequencing of a Wild Apple (Malus baccata) Genome Unravels the Differences Between Cultivated and Wild Apple Species Regarding Disease Resistance and Cold Tolerance.</title>
        <authorList>
            <person name="Chen X."/>
        </authorList>
    </citation>
    <scope>NUCLEOTIDE SEQUENCE [LARGE SCALE GENOMIC DNA]</scope>
    <source>
        <strain evidence="11">cv. Shandingzi</strain>
        <tissue evidence="10">Leaves</tissue>
    </source>
</reference>
<dbReference type="InterPro" id="IPR000157">
    <property type="entry name" value="TIR_dom"/>
</dbReference>
<dbReference type="SUPFAM" id="SSF52540">
    <property type="entry name" value="P-loop containing nucleoside triphosphate hydrolases"/>
    <property type="match status" value="1"/>
</dbReference>
<evidence type="ECO:0000256" key="3">
    <source>
        <dbReference type="ARBA" id="ARBA00022737"/>
    </source>
</evidence>
<dbReference type="Pfam" id="PF20160">
    <property type="entry name" value="C-JID"/>
    <property type="match status" value="1"/>
</dbReference>
<keyword evidence="6" id="KW-0520">NAD</keyword>
<dbReference type="Pfam" id="PF23282">
    <property type="entry name" value="WHD_ROQ1"/>
    <property type="match status" value="1"/>
</dbReference>
<feature type="domain" description="TIR" evidence="9">
    <location>
        <begin position="42"/>
        <end position="209"/>
    </location>
</feature>
<dbReference type="InterPro" id="IPR027417">
    <property type="entry name" value="P-loop_NTPase"/>
</dbReference>
<gene>
    <name evidence="10" type="ORF">C1H46_025242</name>
</gene>
<evidence type="ECO:0000313" key="10">
    <source>
        <dbReference type="EMBL" id="TQD89197.1"/>
    </source>
</evidence>
<dbReference type="InterPro" id="IPR002182">
    <property type="entry name" value="NB-ARC"/>
</dbReference>
<name>A0A540LRV4_MALBA</name>
<evidence type="ECO:0000256" key="4">
    <source>
        <dbReference type="ARBA" id="ARBA00022801"/>
    </source>
</evidence>
<feature type="compositionally biased region" description="Basic and acidic residues" evidence="8">
    <location>
        <begin position="1297"/>
        <end position="1306"/>
    </location>
</feature>
<dbReference type="InterPro" id="IPR035897">
    <property type="entry name" value="Toll_tir_struct_dom_sf"/>
</dbReference>
<keyword evidence="4" id="KW-0378">Hydrolase</keyword>
<dbReference type="InterPro" id="IPR058546">
    <property type="entry name" value="RPS4B/Roq1-like_LRR"/>
</dbReference>
<dbReference type="Pfam" id="PF01582">
    <property type="entry name" value="TIR"/>
    <property type="match status" value="1"/>
</dbReference>
<dbReference type="PROSITE" id="PS50104">
    <property type="entry name" value="TIR"/>
    <property type="match status" value="1"/>
</dbReference>
<dbReference type="InterPro" id="IPR044974">
    <property type="entry name" value="Disease_R_plants"/>
</dbReference>
<keyword evidence="3" id="KW-0677">Repeat</keyword>